<feature type="region of interest" description="Disordered" evidence="1">
    <location>
        <begin position="31"/>
        <end position="50"/>
    </location>
</feature>
<organism evidence="2 3">
    <name type="scientific">Trichonephila inaurata madagascariensis</name>
    <dbReference type="NCBI Taxonomy" id="2747483"/>
    <lineage>
        <taxon>Eukaryota</taxon>
        <taxon>Metazoa</taxon>
        <taxon>Ecdysozoa</taxon>
        <taxon>Arthropoda</taxon>
        <taxon>Chelicerata</taxon>
        <taxon>Arachnida</taxon>
        <taxon>Araneae</taxon>
        <taxon>Araneomorphae</taxon>
        <taxon>Entelegynae</taxon>
        <taxon>Araneoidea</taxon>
        <taxon>Nephilidae</taxon>
        <taxon>Trichonephila</taxon>
        <taxon>Trichonephila inaurata</taxon>
    </lineage>
</organism>
<accession>A0A8X6X374</accession>
<reference evidence="2" key="1">
    <citation type="submission" date="2020-08" db="EMBL/GenBank/DDBJ databases">
        <title>Multicomponent nature underlies the extraordinary mechanical properties of spider dragline silk.</title>
        <authorList>
            <person name="Kono N."/>
            <person name="Nakamura H."/>
            <person name="Mori M."/>
            <person name="Yoshida Y."/>
            <person name="Ohtoshi R."/>
            <person name="Malay A.D."/>
            <person name="Moran D.A.P."/>
            <person name="Tomita M."/>
            <person name="Numata K."/>
            <person name="Arakawa K."/>
        </authorList>
    </citation>
    <scope>NUCLEOTIDE SEQUENCE</scope>
</reference>
<comment type="caution">
    <text evidence="2">The sequence shown here is derived from an EMBL/GenBank/DDBJ whole genome shotgun (WGS) entry which is preliminary data.</text>
</comment>
<proteinExistence type="predicted"/>
<name>A0A8X6X374_9ARAC</name>
<sequence length="113" mass="13029">MTSTIIIFLKFTCHLLKKTKKRKLRIISNYDEASRQEKSPSKPEQSQVTTIATNEEAVRESGDALDIYERLSHFLPDPRDKTVSKKREWSSGSFSGSVKEVKRVTREKNTKII</sequence>
<evidence type="ECO:0000313" key="2">
    <source>
        <dbReference type="EMBL" id="GFY46118.1"/>
    </source>
</evidence>
<evidence type="ECO:0000256" key="1">
    <source>
        <dbReference type="SAM" id="MobiDB-lite"/>
    </source>
</evidence>
<dbReference type="Proteomes" id="UP000886998">
    <property type="component" value="Unassembled WGS sequence"/>
</dbReference>
<gene>
    <name evidence="2" type="ORF">TNIN_471651</name>
</gene>
<protein>
    <submittedName>
        <fullName evidence="2">Uncharacterized protein</fullName>
    </submittedName>
</protein>
<keyword evidence="3" id="KW-1185">Reference proteome</keyword>
<dbReference type="EMBL" id="BMAV01005196">
    <property type="protein sequence ID" value="GFY46118.1"/>
    <property type="molecule type" value="Genomic_DNA"/>
</dbReference>
<dbReference type="AlphaFoldDB" id="A0A8X6X374"/>
<evidence type="ECO:0000313" key="3">
    <source>
        <dbReference type="Proteomes" id="UP000886998"/>
    </source>
</evidence>
<feature type="compositionally biased region" description="Basic and acidic residues" evidence="1">
    <location>
        <begin position="32"/>
        <end position="41"/>
    </location>
</feature>